<dbReference type="Pfam" id="PF01833">
    <property type="entry name" value="TIG"/>
    <property type="match status" value="1"/>
</dbReference>
<accession>A0A6J6HKT7</accession>
<name>A0A6J6HKT7_9ZZZZ</name>
<keyword evidence="1" id="KW-1133">Transmembrane helix</keyword>
<dbReference type="Gene3D" id="2.60.40.10">
    <property type="entry name" value="Immunoglobulins"/>
    <property type="match status" value="1"/>
</dbReference>
<evidence type="ECO:0000259" key="2">
    <source>
        <dbReference type="Pfam" id="PF01833"/>
    </source>
</evidence>
<dbReference type="InterPro" id="IPR014756">
    <property type="entry name" value="Ig_E-set"/>
</dbReference>
<organism evidence="3">
    <name type="scientific">freshwater metagenome</name>
    <dbReference type="NCBI Taxonomy" id="449393"/>
    <lineage>
        <taxon>unclassified sequences</taxon>
        <taxon>metagenomes</taxon>
        <taxon>ecological metagenomes</taxon>
    </lineage>
</organism>
<keyword evidence="1" id="KW-0472">Membrane</keyword>
<reference evidence="3" key="1">
    <citation type="submission" date="2020-05" db="EMBL/GenBank/DDBJ databases">
        <authorList>
            <person name="Chiriac C."/>
            <person name="Salcher M."/>
            <person name="Ghai R."/>
            <person name="Kavagutti S V."/>
        </authorList>
    </citation>
    <scope>NUCLEOTIDE SEQUENCE</scope>
</reference>
<feature type="domain" description="IPT/TIG" evidence="2">
    <location>
        <begin position="949"/>
        <end position="1018"/>
    </location>
</feature>
<gene>
    <name evidence="3" type="ORF">UFOPK1855_00558</name>
</gene>
<dbReference type="SUPFAM" id="SSF81296">
    <property type="entry name" value="E set domains"/>
    <property type="match status" value="1"/>
</dbReference>
<keyword evidence="1" id="KW-0812">Transmembrane</keyword>
<dbReference type="EMBL" id="CAEZUW010000075">
    <property type="protein sequence ID" value="CAB4613566.1"/>
    <property type="molecule type" value="Genomic_DNA"/>
</dbReference>
<evidence type="ECO:0000256" key="1">
    <source>
        <dbReference type="SAM" id="Phobius"/>
    </source>
</evidence>
<evidence type="ECO:0000313" key="3">
    <source>
        <dbReference type="EMBL" id="CAB4613566.1"/>
    </source>
</evidence>
<sequence length="1345" mass="137726">MRKPVKRLSWAYSSSYTQNIRQEIYKKFAIANRIVRGAEVFAIAKHAGFIEPRGSKNINTTTKGFVLIKSLAFKIRKALVIATSAAVALTGLTATPAAAAADFAAANAFAYVSGSVSTDAASNDVTLPEGASSISFNRQFNLGADFFTNNVGKKITLKTSITGPDGTVLGAGYSIGGSPSFRFCVTNGACDFSTWDKSELVVKNTHTNGSISAFNYVNRQSTSMNMMSQPEPLPAGKYTISTKIQSDGVDVAVDEVQTNIVTGWGTNSYSIEGSTITPAAAAININFFAQMCVDSAKLQVGDVVTPELYINDQKKNLNGGMTRFETRDGSAPNPRMGGNSSTATVTQDDIDFGLAAGINTNQDSITAGSPYALKAKLLDQDGNDVSGDCAPAAPSKPTITAQGQTLTVSPGAVKFGDMVQCDFYSAADLTKVLKTSMAMSNMPNTPETCSYDNAPGGVTYVVKTTGFYAGVPGPQSEASDPVLVAAPGYTLNPAVSGGDKGGDISVVSNSVSAVSGATSVRLISDSTGALRLSTVSQSVQCPPCGASSATATLEKTTTNGLSSTFAGTGSVTMTTAGGSFPNAAWYGAGDKWTLAGQNITFGGNGSTFTYKLMQGTYGAAATTSLEVAASVFEATCSSLGAGYTTKPNAQSISVLITPISAPTAKQLYNLSCYKPTALSSTTTNLVTPVIVTIDNATTVNVVKVLGENSNVANATNTAFSASNSASGTATALTIFVTKRLITDIAIVNNMTTESGSIASREIVRVAADLSSTTTANGWVTSGTTLANEPAVIVPQINDGSFYVMQRVASADFKLMKVTATGAASTAVSITHDKAADMVNYNLSWPAGLQSGSLANVSVQASTATKLTMLSVNTTTGAGKASEIASYVVSPGVGLFSATVVDAATKDVSWWFSNTAADTGKISIYKWRDPMFVKPVGPVPAVTSKNLEYATNTPAAGTKVTFTGTNLDLATAVKFGTVAATLGTKTATSLEVTVPAGTGTVAITIESANGNGAGGNFTYVGATKVAQTVTLDAGANTATVGDADRTLSATVAMTGYTAVPSLTYSSTTASVCTVTGTKLKFVNKGTCSVKATQAGSSWTAEGVATKDITVAGPDAQTITIKAPSAGEKLIGPDGFFVYPSTNSGQPLSIRFDTPSVCKKGTFAANHVINVKTGTCKVTVSAAGNAQWAAGSSTLTYTVGKAGTTAITDAGNVNAPVILNGNGTKTNVLSEVVSWKKSTGALTVSSRGVWVGPITATATFKIGSKSYTCSLKYGTLKAASATSVKGFPATSALCGGSSSTDKAALAALKKITEPVVVKIVVVRELRDPAKYATKGQKVTRAVYVTIG</sequence>
<protein>
    <submittedName>
        <fullName evidence="3">Unannotated protein</fullName>
    </submittedName>
</protein>
<proteinExistence type="predicted"/>
<feature type="transmembrane region" description="Helical" evidence="1">
    <location>
        <begin position="78"/>
        <end position="99"/>
    </location>
</feature>
<dbReference type="InterPro" id="IPR013783">
    <property type="entry name" value="Ig-like_fold"/>
</dbReference>
<dbReference type="InterPro" id="IPR002909">
    <property type="entry name" value="IPT_dom"/>
</dbReference>